<accession>A0A0N0BBT7</accession>
<dbReference type="EMBL" id="KQ435994">
    <property type="protein sequence ID" value="KOX67664.1"/>
    <property type="molecule type" value="Genomic_DNA"/>
</dbReference>
<sequence>MNMFLSLHNTACSKLQSFTLLGNVCKLMVWQEVPHDLGKRKTSTLPWTRYLSDDYDDSWYLRLFVRDTAGVKNHGSQSSHLVIAEVTIPQYRPWYCTTDIVATRFLLCSILQNKQAILNYIPLRYCYASTLSHYLSECPSLLLEDRKCKRSRNNPFACLAHAAISQYTMLRGIIQEQKETSLLFQNIPTKHEPVTKSKYDRKREEEVSVNVSNALSFRSKGRAKQREFERTGICCECWLTLVQFAFSNTKYFVRIRQKPKETYVSLRRITESNVTAIFPYQLPAISLNFSQQPLGRRGTKEENMAALKAELGRSFSKNLQRPQRVQEPDFSSKRKITSKKEQPRRDVQSDVPHRFAGAQSLFMPNFANKTSLGEDPAKMKLTFAPTYETFVTPARYGTPETSHRLVSMTVNESGQVDKSRFTSMHSTFKMEI</sequence>
<evidence type="ECO:0000313" key="3">
    <source>
        <dbReference type="Proteomes" id="UP000053105"/>
    </source>
</evidence>
<dbReference type="AlphaFoldDB" id="A0A0N0BBT7"/>
<proteinExistence type="predicted"/>
<evidence type="ECO:0000313" key="2">
    <source>
        <dbReference type="EMBL" id="KOX67664.1"/>
    </source>
</evidence>
<organism evidence="2 3">
    <name type="scientific">Melipona quadrifasciata</name>
    <dbReference type="NCBI Taxonomy" id="166423"/>
    <lineage>
        <taxon>Eukaryota</taxon>
        <taxon>Metazoa</taxon>
        <taxon>Ecdysozoa</taxon>
        <taxon>Arthropoda</taxon>
        <taxon>Hexapoda</taxon>
        <taxon>Insecta</taxon>
        <taxon>Pterygota</taxon>
        <taxon>Neoptera</taxon>
        <taxon>Endopterygota</taxon>
        <taxon>Hymenoptera</taxon>
        <taxon>Apocrita</taxon>
        <taxon>Aculeata</taxon>
        <taxon>Apoidea</taxon>
        <taxon>Anthophila</taxon>
        <taxon>Apidae</taxon>
        <taxon>Melipona</taxon>
    </lineage>
</organism>
<evidence type="ECO:0000256" key="1">
    <source>
        <dbReference type="SAM" id="MobiDB-lite"/>
    </source>
</evidence>
<reference evidence="2 3" key="1">
    <citation type="submission" date="2015-07" db="EMBL/GenBank/DDBJ databases">
        <title>The genome of Melipona quadrifasciata.</title>
        <authorList>
            <person name="Pan H."/>
            <person name="Kapheim K."/>
        </authorList>
    </citation>
    <scope>NUCLEOTIDE SEQUENCE [LARGE SCALE GENOMIC DNA]</scope>
    <source>
        <strain evidence="2">0111107301</strain>
        <tissue evidence="2">Whole body</tissue>
    </source>
</reference>
<protein>
    <submittedName>
        <fullName evidence="2">Uncharacterized protein</fullName>
    </submittedName>
</protein>
<keyword evidence="3" id="KW-1185">Reference proteome</keyword>
<gene>
    <name evidence="2" type="ORF">WN51_08204</name>
</gene>
<dbReference type="Proteomes" id="UP000053105">
    <property type="component" value="Unassembled WGS sequence"/>
</dbReference>
<name>A0A0N0BBT7_9HYME</name>
<feature type="compositionally biased region" description="Basic and acidic residues" evidence="1">
    <location>
        <begin position="324"/>
        <end position="351"/>
    </location>
</feature>
<feature type="region of interest" description="Disordered" evidence="1">
    <location>
        <begin position="317"/>
        <end position="351"/>
    </location>
</feature>